<dbReference type="KEGG" id="chih:GWR21_23270"/>
<name>A0A6B9ZJ19_9BACT</name>
<reference evidence="3 4" key="1">
    <citation type="submission" date="2020-01" db="EMBL/GenBank/DDBJ databases">
        <title>Complete genome sequence of Chitinophaga sp. H33E-04 isolated from quinoa roots.</title>
        <authorList>
            <person name="Weon H.-Y."/>
            <person name="Lee S.A."/>
        </authorList>
    </citation>
    <scope>NUCLEOTIDE SEQUENCE [LARGE SCALE GENOMIC DNA]</scope>
    <source>
        <strain evidence="3 4">H33E-04</strain>
    </source>
</reference>
<feature type="transmembrane region" description="Helical" evidence="1">
    <location>
        <begin position="442"/>
        <end position="459"/>
    </location>
</feature>
<proteinExistence type="predicted"/>
<dbReference type="InterPro" id="IPR025235">
    <property type="entry name" value="DUF4178"/>
</dbReference>
<evidence type="ECO:0000313" key="4">
    <source>
        <dbReference type="Proteomes" id="UP000476411"/>
    </source>
</evidence>
<keyword evidence="1" id="KW-0472">Membrane</keyword>
<protein>
    <submittedName>
        <fullName evidence="3">DUF4178 domain-containing protein</fullName>
    </submittedName>
</protein>
<sequence>MHSSIYQCPNCSRAVNFTSPYTTVKECVCGTVINRMNNGTFLPRPFPTIVAADNATVIAPGTAGQWKGKKFTVTGRFRVWQEETLVSYWTIIFQEESLGGYLVEGYGMYAIYLPKEPPAELTGDVIKNLATGHNKQFYGQTYMLLRKNHCKKWDVEGELYIPECGNTFITYDFSSPNGQVVHIIEYWPQVRPAFEVHYTDFTSLALTHTRTYENRGVMLNCTCGKGIHIVSFPYAQSVACSHCGTRYAYKNGNNFSKVAGHNIMTPKPVIKLGSVGTIKGIPYKVLGYIMKEERNQYKARWTEYTLFHETEGYAFLSEFEGHWIYLREHGKTPVPTDMYTEGFRYEGKDYDLFNKYSYNVISAVGEFAANPFNDGSVQCWEFISPPIMWAREQSPEEGIAWFKGHHIPARDIAATFSDNVKMPMSTGIGTLQPNGYVNLKQMLKYVLIAIGLLIVIHLFTTGSTTEKQLVDTQIYFADSSNTQTTVIEDVRLEQSSSSVKLLINSSLNNTWVEVEATLVNKDDGSEYTVSKGIEYYSGMEDGESWSEGNLNGEMYLSSVPGGNYTLKLTATREGGFYPVGSYHVTAYAGATSMRNLFICIGLLLLWPIFKYITSYYSEKKRWANSDYSKFNYGSE</sequence>
<evidence type="ECO:0000259" key="2">
    <source>
        <dbReference type="Pfam" id="PF13785"/>
    </source>
</evidence>
<dbReference type="EMBL" id="CP048113">
    <property type="protein sequence ID" value="QHS62400.1"/>
    <property type="molecule type" value="Genomic_DNA"/>
</dbReference>
<accession>A0A6B9ZJ19</accession>
<feature type="transmembrane region" description="Helical" evidence="1">
    <location>
        <begin position="596"/>
        <end position="616"/>
    </location>
</feature>
<dbReference type="RefSeq" id="WP_162334048.1">
    <property type="nucleotide sequence ID" value="NZ_CP048113.1"/>
</dbReference>
<dbReference type="Proteomes" id="UP000476411">
    <property type="component" value="Chromosome"/>
</dbReference>
<dbReference type="Pfam" id="PF13785">
    <property type="entry name" value="DUF4178"/>
    <property type="match status" value="1"/>
</dbReference>
<keyword evidence="1" id="KW-1133">Transmembrane helix</keyword>
<evidence type="ECO:0000313" key="3">
    <source>
        <dbReference type="EMBL" id="QHS62400.1"/>
    </source>
</evidence>
<keyword evidence="1" id="KW-0812">Transmembrane</keyword>
<gene>
    <name evidence="3" type="ORF">GWR21_23270</name>
</gene>
<evidence type="ECO:0000256" key="1">
    <source>
        <dbReference type="SAM" id="Phobius"/>
    </source>
</evidence>
<keyword evidence="4" id="KW-1185">Reference proteome</keyword>
<dbReference type="AlphaFoldDB" id="A0A6B9ZJ19"/>
<organism evidence="3 4">
    <name type="scientific">Chitinophaga agri</name>
    <dbReference type="NCBI Taxonomy" id="2703787"/>
    <lineage>
        <taxon>Bacteria</taxon>
        <taxon>Pseudomonadati</taxon>
        <taxon>Bacteroidota</taxon>
        <taxon>Chitinophagia</taxon>
        <taxon>Chitinophagales</taxon>
        <taxon>Chitinophagaceae</taxon>
        <taxon>Chitinophaga</taxon>
    </lineage>
</organism>
<feature type="domain" description="DUF4178" evidence="2">
    <location>
        <begin position="271"/>
        <end position="408"/>
    </location>
</feature>